<proteinExistence type="predicted"/>
<evidence type="ECO:0008006" key="3">
    <source>
        <dbReference type="Google" id="ProtNLM"/>
    </source>
</evidence>
<protein>
    <recommendedName>
        <fullName evidence="3">RanBP2-type domain-containing protein</fullName>
    </recommendedName>
</protein>
<keyword evidence="2" id="KW-1185">Reference proteome</keyword>
<reference evidence="1" key="1">
    <citation type="journal article" date="2020" name="Stud. Mycol.">
        <title>101 Dothideomycetes genomes: a test case for predicting lifestyles and emergence of pathogens.</title>
        <authorList>
            <person name="Haridas S."/>
            <person name="Albert R."/>
            <person name="Binder M."/>
            <person name="Bloem J."/>
            <person name="Labutti K."/>
            <person name="Salamov A."/>
            <person name="Andreopoulos B."/>
            <person name="Baker S."/>
            <person name="Barry K."/>
            <person name="Bills G."/>
            <person name="Bluhm B."/>
            <person name="Cannon C."/>
            <person name="Castanera R."/>
            <person name="Culley D."/>
            <person name="Daum C."/>
            <person name="Ezra D."/>
            <person name="Gonzalez J."/>
            <person name="Henrissat B."/>
            <person name="Kuo A."/>
            <person name="Liang C."/>
            <person name="Lipzen A."/>
            <person name="Lutzoni F."/>
            <person name="Magnuson J."/>
            <person name="Mondo S."/>
            <person name="Nolan M."/>
            <person name="Ohm R."/>
            <person name="Pangilinan J."/>
            <person name="Park H.-J."/>
            <person name="Ramirez L."/>
            <person name="Alfaro M."/>
            <person name="Sun H."/>
            <person name="Tritt A."/>
            <person name="Yoshinaga Y."/>
            <person name="Zwiers L.-H."/>
            <person name="Turgeon B."/>
            <person name="Goodwin S."/>
            <person name="Spatafora J."/>
            <person name="Crous P."/>
            <person name="Grigoriev I."/>
        </authorList>
    </citation>
    <scope>NUCLEOTIDE SEQUENCE</scope>
    <source>
        <strain evidence="1">CBS 122367</strain>
    </source>
</reference>
<gene>
    <name evidence="1" type="ORF">K458DRAFT_435756</name>
</gene>
<dbReference type="EMBL" id="MU005611">
    <property type="protein sequence ID" value="KAF2678553.1"/>
    <property type="molecule type" value="Genomic_DNA"/>
</dbReference>
<dbReference type="OrthoDB" id="3794090at2759"/>
<dbReference type="Proteomes" id="UP000799291">
    <property type="component" value="Unassembled WGS sequence"/>
</dbReference>
<evidence type="ECO:0000313" key="2">
    <source>
        <dbReference type="Proteomes" id="UP000799291"/>
    </source>
</evidence>
<name>A0A6G1IKN7_9PLEO</name>
<evidence type="ECO:0000313" key="1">
    <source>
        <dbReference type="EMBL" id="KAF2678553.1"/>
    </source>
</evidence>
<accession>A0A6G1IKN7</accession>
<dbReference type="AlphaFoldDB" id="A0A6G1IKN7"/>
<sequence length="178" mass="18827">MAQPQPGTVPNGIWVCCVCKQGNVIDLGNVCPYPCGHVRDSYCSGPGQPYPATGLFPDNSDLNANGCYAHVAHQHQYDATPPSAIDSQFNTAAPHNNLSDPPKDVWVCGECGAANCTWYELCPVCNRGSKAATPCGPSEPFNSLTQAGTPCQGFWQCECGASNSGLTPDFCPICGRRL</sequence>
<organism evidence="1 2">
    <name type="scientific">Lentithecium fluviatile CBS 122367</name>
    <dbReference type="NCBI Taxonomy" id="1168545"/>
    <lineage>
        <taxon>Eukaryota</taxon>
        <taxon>Fungi</taxon>
        <taxon>Dikarya</taxon>
        <taxon>Ascomycota</taxon>
        <taxon>Pezizomycotina</taxon>
        <taxon>Dothideomycetes</taxon>
        <taxon>Pleosporomycetidae</taxon>
        <taxon>Pleosporales</taxon>
        <taxon>Massarineae</taxon>
        <taxon>Lentitheciaceae</taxon>
        <taxon>Lentithecium</taxon>
    </lineage>
</organism>